<sequence length="95" mass="9726">MTTTATRLGTCFSFLLGAFCASGLVALLLLLLGSGAESAAEGAGVVKPEDRQAVISDILLAIELYMAPCIYSAMVAARDQAMYQSMASQVGFGGA</sequence>
<dbReference type="AlphaFoldDB" id="A0A9P1CFK0"/>
<gene>
    <name evidence="3" type="ORF">C1SCF055_LOCUS17241</name>
</gene>
<organism evidence="3">
    <name type="scientific">Cladocopium goreaui</name>
    <dbReference type="NCBI Taxonomy" id="2562237"/>
    <lineage>
        <taxon>Eukaryota</taxon>
        <taxon>Sar</taxon>
        <taxon>Alveolata</taxon>
        <taxon>Dinophyceae</taxon>
        <taxon>Suessiales</taxon>
        <taxon>Symbiodiniaceae</taxon>
        <taxon>Cladocopium</taxon>
    </lineage>
</organism>
<name>A0A9P1CFK0_9DINO</name>
<proteinExistence type="predicted"/>
<feature type="chain" id="PRO_5043270406" evidence="2">
    <location>
        <begin position="39"/>
        <end position="95"/>
    </location>
</feature>
<reference evidence="3" key="1">
    <citation type="submission" date="2022-10" db="EMBL/GenBank/DDBJ databases">
        <authorList>
            <person name="Chen Y."/>
            <person name="Dougan E. K."/>
            <person name="Chan C."/>
            <person name="Rhodes N."/>
            <person name="Thang M."/>
        </authorList>
    </citation>
    <scope>NUCLEOTIDE SEQUENCE</scope>
</reference>
<feature type="signal peptide" evidence="2">
    <location>
        <begin position="1"/>
        <end position="38"/>
    </location>
</feature>
<dbReference type="EMBL" id="CAMXCT030001448">
    <property type="protein sequence ID" value="CAL4777549.1"/>
    <property type="molecule type" value="Genomic_DNA"/>
</dbReference>
<dbReference type="EMBL" id="CAMXCT020001448">
    <property type="protein sequence ID" value="CAL1143612.1"/>
    <property type="molecule type" value="Genomic_DNA"/>
</dbReference>
<feature type="transmembrane region" description="Helical" evidence="1">
    <location>
        <begin position="58"/>
        <end position="77"/>
    </location>
</feature>
<evidence type="ECO:0000256" key="1">
    <source>
        <dbReference type="SAM" id="Phobius"/>
    </source>
</evidence>
<evidence type="ECO:0000313" key="3">
    <source>
        <dbReference type="EMBL" id="CAI3990237.1"/>
    </source>
</evidence>
<keyword evidence="1" id="KW-1133">Transmembrane helix</keyword>
<comment type="caution">
    <text evidence="3">The sequence shown here is derived from an EMBL/GenBank/DDBJ whole genome shotgun (WGS) entry which is preliminary data.</text>
</comment>
<keyword evidence="2" id="KW-0732">Signal</keyword>
<dbReference type="EMBL" id="CAMXCT010001448">
    <property type="protein sequence ID" value="CAI3990237.1"/>
    <property type="molecule type" value="Genomic_DNA"/>
</dbReference>
<evidence type="ECO:0000313" key="4">
    <source>
        <dbReference type="EMBL" id="CAL4777549.1"/>
    </source>
</evidence>
<dbReference type="OrthoDB" id="10514003at2759"/>
<evidence type="ECO:0000313" key="5">
    <source>
        <dbReference type="Proteomes" id="UP001152797"/>
    </source>
</evidence>
<keyword evidence="5" id="KW-1185">Reference proteome</keyword>
<keyword evidence="1" id="KW-0472">Membrane</keyword>
<reference evidence="4 5" key="2">
    <citation type="submission" date="2024-05" db="EMBL/GenBank/DDBJ databases">
        <authorList>
            <person name="Chen Y."/>
            <person name="Shah S."/>
            <person name="Dougan E. K."/>
            <person name="Thang M."/>
            <person name="Chan C."/>
        </authorList>
    </citation>
    <scope>NUCLEOTIDE SEQUENCE [LARGE SCALE GENOMIC DNA]</scope>
</reference>
<keyword evidence="1" id="KW-0812">Transmembrane</keyword>
<dbReference type="Proteomes" id="UP001152797">
    <property type="component" value="Unassembled WGS sequence"/>
</dbReference>
<protein>
    <submittedName>
        <fullName evidence="4">TraB family protein</fullName>
    </submittedName>
</protein>
<accession>A0A9P1CFK0</accession>
<evidence type="ECO:0000256" key="2">
    <source>
        <dbReference type="SAM" id="SignalP"/>
    </source>
</evidence>